<evidence type="ECO:0000256" key="1">
    <source>
        <dbReference type="SAM" id="MobiDB-lite"/>
    </source>
</evidence>
<organism evidence="2">
    <name type="scientific">Arion vulgaris</name>
    <dbReference type="NCBI Taxonomy" id="1028688"/>
    <lineage>
        <taxon>Eukaryota</taxon>
        <taxon>Metazoa</taxon>
        <taxon>Spiralia</taxon>
        <taxon>Lophotrochozoa</taxon>
        <taxon>Mollusca</taxon>
        <taxon>Gastropoda</taxon>
        <taxon>Heterobranchia</taxon>
        <taxon>Euthyneura</taxon>
        <taxon>Panpulmonata</taxon>
        <taxon>Eupulmonata</taxon>
        <taxon>Stylommatophora</taxon>
        <taxon>Helicina</taxon>
        <taxon>Arionoidea</taxon>
        <taxon>Arionidae</taxon>
        <taxon>Arion</taxon>
    </lineage>
</organism>
<feature type="region of interest" description="Disordered" evidence="1">
    <location>
        <begin position="1"/>
        <end position="51"/>
    </location>
</feature>
<protein>
    <submittedName>
        <fullName evidence="2">Uncharacterized protein</fullName>
    </submittedName>
</protein>
<proteinExistence type="predicted"/>
<reference evidence="2" key="1">
    <citation type="submission" date="2014-12" db="EMBL/GenBank/DDBJ databases">
        <title>Insight into the proteome of Arion vulgaris.</title>
        <authorList>
            <person name="Aradska J."/>
            <person name="Bulat T."/>
            <person name="Smidak R."/>
            <person name="Sarate P."/>
            <person name="Gangsoo J."/>
            <person name="Sialana F."/>
            <person name="Bilban M."/>
            <person name="Lubec G."/>
        </authorList>
    </citation>
    <scope>NUCLEOTIDE SEQUENCE</scope>
    <source>
        <tissue evidence="2">Skin</tissue>
    </source>
</reference>
<dbReference type="AlphaFoldDB" id="A0A0B7B9I5"/>
<evidence type="ECO:0000313" key="2">
    <source>
        <dbReference type="EMBL" id="CEK89979.1"/>
    </source>
</evidence>
<sequence>MVSWHNRILSKSKSNNHPSHQNSPIQNNNTGQQPGSVTTKEKNYKITNLKF</sequence>
<accession>A0A0B7B9I5</accession>
<dbReference type="EMBL" id="HACG01043114">
    <property type="protein sequence ID" value="CEK89979.1"/>
    <property type="molecule type" value="Transcribed_RNA"/>
</dbReference>
<gene>
    <name evidence="2" type="primary">ORF173936</name>
</gene>
<name>A0A0B7B9I5_9EUPU</name>
<feature type="compositionally biased region" description="Polar residues" evidence="1">
    <location>
        <begin position="9"/>
        <end position="38"/>
    </location>
</feature>